<accession>A0A0C1EK73</accession>
<protein>
    <submittedName>
        <fullName evidence="1">Uncharacterized protein</fullName>
    </submittedName>
</protein>
<name>A0A0C1EK73_9BACT</name>
<dbReference type="Proteomes" id="UP000031307">
    <property type="component" value="Unassembled WGS sequence"/>
</dbReference>
<organism evidence="1 2">
    <name type="scientific">Parachlamydia acanthamoebae</name>
    <dbReference type="NCBI Taxonomy" id="83552"/>
    <lineage>
        <taxon>Bacteria</taxon>
        <taxon>Pseudomonadati</taxon>
        <taxon>Chlamydiota</taxon>
        <taxon>Chlamydiia</taxon>
        <taxon>Parachlamydiales</taxon>
        <taxon>Parachlamydiaceae</taxon>
        <taxon>Parachlamydia</taxon>
    </lineage>
</organism>
<reference evidence="1 2" key="1">
    <citation type="journal article" date="2014" name="Mol. Biol. Evol.">
        <title>Massive expansion of Ubiquitination-related gene families within the Chlamydiae.</title>
        <authorList>
            <person name="Domman D."/>
            <person name="Collingro A."/>
            <person name="Lagkouvardos I."/>
            <person name="Gehre L."/>
            <person name="Weinmaier T."/>
            <person name="Rattei T."/>
            <person name="Subtil A."/>
            <person name="Horn M."/>
        </authorList>
    </citation>
    <scope>NUCLEOTIDE SEQUENCE [LARGE SCALE GENOMIC DNA]</scope>
    <source>
        <strain evidence="1 2">OEW1</strain>
    </source>
</reference>
<evidence type="ECO:0000313" key="1">
    <source>
        <dbReference type="EMBL" id="KIA76914.1"/>
    </source>
</evidence>
<dbReference type="EMBL" id="JSAM01000099">
    <property type="protein sequence ID" value="KIA76914.1"/>
    <property type="molecule type" value="Genomic_DNA"/>
</dbReference>
<evidence type="ECO:0000313" key="2">
    <source>
        <dbReference type="Proteomes" id="UP000031307"/>
    </source>
</evidence>
<sequence length="1190" mass="139906">MTSEILEKYRKKDIRSLARTFNLKAEEWLSYFKGVSLILDRPILEMGLHLVRHFSQNNIFQALQILRYLFLCTTHANDELLLAFINLSNRAENHPLFKNKENLELRYSIFIDLLTNLPNRKPTEVALFQTLVALVKDLSSQQKFDECLHIFGEEQKIKLLKNNRKDLHRYNQNILFINCLKNMTLREAKSHEMSVLRKTRTTLIPEIVNPALWTFLEWLLEQFPKEALFTLHYIAKNYDGDKSLFIPFFCKLSNSTQNLFAEKKYTKCRYEISLELLTTNLKEPASELLNQTIDTLLKDLDTHAMGQEYRKLYSQLRNCGLLSDAPVTSAQNHNSICSEIEIFIEKKKFSEAIQLWQQLLESSISPQEIELAAKYLEVFLKKDHLISSVLASPRTSSFAKVCHLSANHLLETKLPTKELQSLLKLLAITPLRKFFRWNVLYQNVSQNQQLDFFLNFLENTHTFDFLSFPQMQPHLLNIFLAAIQHNHLDLVEYLLSHAQILIEQYQIRSRKKFEIELENILMNLMHKLDSSTSPHKIRAITSLLDFYKTLRNFSKKSTQKIKDRSIQLCIKYEIFEHYDLCFRLLKSFFKHTQPIAPIHSSLRQLLKSLSEADDAVYETKLDPQSITTFAYVAITFKQTWKCSPTPDYILFAHIFYRIYKLKPKELFEIKILDLSFSLLITAFKESSNKQRALELVNTNLVKDIFLLCIETDSPGLLFSVNKYISFLKLFLPESVYEDLHQKFFIKVFHDTSIPKRDYPIFLESFILYQSKASKLNDIFEGKAIELWRTAFCYSLLTLEHLNDISYFNRLWQLFKNQTMGTEIEKSVFRLEIIKDSLLEKKHSRKKIFESQYLLILSQMRAYETHQSPDLANYLAAALTNFVFLFPVWDEQLFTQYAEKIIDMLTTASTNGIFAKKKLHCRSLLSYLTLHFEPYEYKRLCDFVVMQTSDDLDAQVRCRLFYLLFHNDTLIQDNLRELLNRFFHILDNLVNIDEFFAVKPIECVIITQFLCSLDLINTDKLFKNQEILLKFGDLFLNKILLIPPPFNRYRLICFWTELMKFYVDNHLYEKDPIILLDNIARLCMVPKCETPPNLTPIIPILDLLEHFEKTASKCPAENFDTILKDIKTALMNAIQKYDDATNPKENNLRMKACIVKQNPILSLLDHIEIYETSSVLFEEEGSLLFSLQPHD</sequence>
<comment type="caution">
    <text evidence="1">The sequence shown here is derived from an EMBL/GenBank/DDBJ whole genome shotgun (WGS) entry which is preliminary data.</text>
</comment>
<gene>
    <name evidence="1" type="ORF">DB43_HD00400</name>
</gene>
<dbReference type="AlphaFoldDB" id="A0A0C1EK73"/>
<proteinExistence type="predicted"/>
<dbReference type="PATRIC" id="fig|83552.4.peg.1976"/>